<protein>
    <submittedName>
        <fullName evidence="2">Uncharacterized protein</fullName>
    </submittedName>
</protein>
<dbReference type="AlphaFoldDB" id="A0A8S3G2D4"/>
<evidence type="ECO:0000313" key="1">
    <source>
        <dbReference type="EMBL" id="CAF4326017.1"/>
    </source>
</evidence>
<accession>A0A8S3G2D4</accession>
<feature type="non-terminal residue" evidence="2">
    <location>
        <position position="1"/>
    </location>
</feature>
<gene>
    <name evidence="2" type="ORF">BYL167_LOCUS71560</name>
    <name evidence="1" type="ORF">GIL414_LOCUS26906</name>
</gene>
<comment type="caution">
    <text evidence="2">The sequence shown here is derived from an EMBL/GenBank/DDBJ whole genome shotgun (WGS) entry which is preliminary data.</text>
</comment>
<dbReference type="EMBL" id="CAJOBH010255740">
    <property type="protein sequence ID" value="CAF5147636.1"/>
    <property type="molecule type" value="Genomic_DNA"/>
</dbReference>
<dbReference type="EMBL" id="CAJOBJ010040965">
    <property type="protein sequence ID" value="CAF4326017.1"/>
    <property type="molecule type" value="Genomic_DNA"/>
</dbReference>
<proteinExistence type="predicted"/>
<evidence type="ECO:0000313" key="3">
    <source>
        <dbReference type="Proteomes" id="UP000681967"/>
    </source>
</evidence>
<dbReference type="Proteomes" id="UP000681967">
    <property type="component" value="Unassembled WGS sequence"/>
</dbReference>
<dbReference type="Proteomes" id="UP000681720">
    <property type="component" value="Unassembled WGS sequence"/>
</dbReference>
<name>A0A8S3G2D4_9BILA</name>
<evidence type="ECO:0000313" key="2">
    <source>
        <dbReference type="EMBL" id="CAF5147636.1"/>
    </source>
</evidence>
<reference evidence="2" key="1">
    <citation type="submission" date="2021-02" db="EMBL/GenBank/DDBJ databases">
        <authorList>
            <person name="Nowell W R."/>
        </authorList>
    </citation>
    <scope>NUCLEOTIDE SEQUENCE</scope>
</reference>
<organism evidence="2 3">
    <name type="scientific">Rotaria magnacalcarata</name>
    <dbReference type="NCBI Taxonomy" id="392030"/>
    <lineage>
        <taxon>Eukaryota</taxon>
        <taxon>Metazoa</taxon>
        <taxon>Spiralia</taxon>
        <taxon>Gnathifera</taxon>
        <taxon>Rotifera</taxon>
        <taxon>Eurotatoria</taxon>
        <taxon>Bdelloidea</taxon>
        <taxon>Philodinida</taxon>
        <taxon>Philodinidae</taxon>
        <taxon>Rotaria</taxon>
    </lineage>
</organism>
<sequence length="55" mass="6138">MKAAEIKPYLEEKYVFLSGAIDKKGYLIISFPCSAAIEKLSGEELKKLLIYLASI</sequence>